<dbReference type="Proteomes" id="UP001548832">
    <property type="component" value="Unassembled WGS sequence"/>
</dbReference>
<organism evidence="3 4">
    <name type="scientific">Mesorhizobium shangrilense</name>
    <dbReference type="NCBI Taxonomy" id="460060"/>
    <lineage>
        <taxon>Bacteria</taxon>
        <taxon>Pseudomonadati</taxon>
        <taxon>Pseudomonadota</taxon>
        <taxon>Alphaproteobacteria</taxon>
        <taxon>Hyphomicrobiales</taxon>
        <taxon>Phyllobacteriaceae</taxon>
        <taxon>Mesorhizobium</taxon>
    </lineage>
</organism>
<comment type="caution">
    <text evidence="3">The sequence shown here is derived from an EMBL/GenBank/DDBJ whole genome shotgun (WGS) entry which is preliminary data.</text>
</comment>
<feature type="region of interest" description="Disordered" evidence="1">
    <location>
        <begin position="1"/>
        <end position="24"/>
    </location>
</feature>
<keyword evidence="4" id="KW-1185">Reference proteome</keyword>
<sequence length="72" mass="8307">MAKTRSSIQAAKQTVPIPAGRRDIVPSSDDDSIVRLKETVIDIARRIVTTCREAMNIPSSVQRRRERRRFWL</sequence>
<gene>
    <name evidence="3" type="ORF">ABVQ20_38350</name>
</gene>
<dbReference type="Gene3D" id="1.10.10.60">
    <property type="entry name" value="Homeodomain-like"/>
    <property type="match status" value="1"/>
</dbReference>
<dbReference type="Pfam" id="PF04552">
    <property type="entry name" value="Sigma54_DBD"/>
    <property type="match status" value="1"/>
</dbReference>
<evidence type="ECO:0000313" key="3">
    <source>
        <dbReference type="EMBL" id="MET2832793.1"/>
    </source>
</evidence>
<evidence type="ECO:0000259" key="2">
    <source>
        <dbReference type="Pfam" id="PF04552"/>
    </source>
</evidence>
<protein>
    <recommendedName>
        <fullName evidence="2">RNA polymerase sigma factor 54 DNA-binding domain-containing protein</fullName>
    </recommendedName>
</protein>
<feature type="compositionally biased region" description="Polar residues" evidence="1">
    <location>
        <begin position="1"/>
        <end position="12"/>
    </location>
</feature>
<evidence type="ECO:0000256" key="1">
    <source>
        <dbReference type="SAM" id="MobiDB-lite"/>
    </source>
</evidence>
<accession>A0ABV2DSY8</accession>
<reference evidence="3 4" key="1">
    <citation type="submission" date="2024-06" db="EMBL/GenBank/DDBJ databases">
        <authorList>
            <person name="Kim D.-U."/>
        </authorList>
    </citation>
    <scope>NUCLEOTIDE SEQUENCE [LARGE SCALE GENOMIC DNA]</scope>
    <source>
        <strain evidence="3 4">KACC15460</strain>
    </source>
</reference>
<dbReference type="InterPro" id="IPR007634">
    <property type="entry name" value="RNA_pol_sigma_54_DNA-bd"/>
</dbReference>
<proteinExistence type="predicted"/>
<evidence type="ECO:0000313" key="4">
    <source>
        <dbReference type="Proteomes" id="UP001548832"/>
    </source>
</evidence>
<name>A0ABV2DSY8_9HYPH</name>
<dbReference type="EMBL" id="JBEWSZ010000013">
    <property type="protein sequence ID" value="MET2832793.1"/>
    <property type="molecule type" value="Genomic_DNA"/>
</dbReference>
<feature type="domain" description="RNA polymerase sigma factor 54 DNA-binding" evidence="2">
    <location>
        <begin position="25"/>
        <end position="65"/>
    </location>
</feature>